<name>A0A1Y2EMN5_9FUNG</name>
<dbReference type="Proteomes" id="UP000193920">
    <property type="component" value="Unassembled WGS sequence"/>
</dbReference>
<dbReference type="EMBL" id="MCOG01000037">
    <property type="protein sequence ID" value="ORY72802.1"/>
    <property type="molecule type" value="Genomic_DNA"/>
</dbReference>
<dbReference type="PANTHER" id="PTHR23129:SF0">
    <property type="entry name" value="ACYL-COENZYME A DIPHOSPHATASE FITM2"/>
    <property type="match status" value="1"/>
</dbReference>
<dbReference type="AlphaFoldDB" id="A0A1Y2EMN5"/>
<keyword evidence="7 8" id="KW-0472">Membrane</keyword>
<dbReference type="GO" id="GO:0034389">
    <property type="term" value="P:lipid droplet organization"/>
    <property type="evidence" value="ECO:0007669"/>
    <property type="project" value="TreeGrafter"/>
</dbReference>
<dbReference type="InterPro" id="IPR019388">
    <property type="entry name" value="FIT"/>
</dbReference>
<evidence type="ECO:0000256" key="5">
    <source>
        <dbReference type="ARBA" id="ARBA00022989"/>
    </source>
</evidence>
<evidence type="ECO:0000256" key="4">
    <source>
        <dbReference type="ARBA" id="ARBA00022824"/>
    </source>
</evidence>
<evidence type="ECO:0000256" key="3">
    <source>
        <dbReference type="ARBA" id="ARBA00022801"/>
    </source>
</evidence>
<dbReference type="Pfam" id="PF10261">
    <property type="entry name" value="FIT"/>
    <property type="match status" value="1"/>
</dbReference>
<protein>
    <submittedName>
        <fullName evidence="9">Uncharacterized protein</fullName>
    </submittedName>
</protein>
<evidence type="ECO:0000256" key="8">
    <source>
        <dbReference type="SAM" id="Phobius"/>
    </source>
</evidence>
<feature type="transmembrane region" description="Helical" evidence="8">
    <location>
        <begin position="196"/>
        <end position="216"/>
    </location>
</feature>
<feature type="transmembrane region" description="Helical" evidence="8">
    <location>
        <begin position="84"/>
        <end position="107"/>
    </location>
</feature>
<feature type="transmembrane region" description="Helical" evidence="8">
    <location>
        <begin position="228"/>
        <end position="246"/>
    </location>
</feature>
<evidence type="ECO:0000256" key="2">
    <source>
        <dbReference type="ARBA" id="ARBA00022692"/>
    </source>
</evidence>
<comment type="caution">
    <text evidence="9">The sequence shown here is derived from an EMBL/GenBank/DDBJ whole genome shotgun (WGS) entry which is preliminary data.</text>
</comment>
<proteinExistence type="predicted"/>
<feature type="transmembrane region" description="Helical" evidence="8">
    <location>
        <begin position="53"/>
        <end position="72"/>
    </location>
</feature>
<keyword evidence="4" id="KW-0256">Endoplasmic reticulum</keyword>
<dbReference type="GO" id="GO:0019915">
    <property type="term" value="P:lipid storage"/>
    <property type="evidence" value="ECO:0007669"/>
    <property type="project" value="InterPro"/>
</dbReference>
<keyword evidence="10" id="KW-1185">Reference proteome</keyword>
<evidence type="ECO:0000256" key="7">
    <source>
        <dbReference type="ARBA" id="ARBA00023136"/>
    </source>
</evidence>
<evidence type="ECO:0000313" key="9">
    <source>
        <dbReference type="EMBL" id="ORY72802.1"/>
    </source>
</evidence>
<dbReference type="GO" id="GO:0010945">
    <property type="term" value="F:coenzyme A diphosphatase activity"/>
    <property type="evidence" value="ECO:0007669"/>
    <property type="project" value="InterPro"/>
</dbReference>
<keyword evidence="6" id="KW-0443">Lipid metabolism</keyword>
<comment type="subcellular location">
    <subcellularLocation>
        <location evidence="1">Endoplasmic reticulum membrane</location>
        <topology evidence="1">Multi-pass membrane protein</topology>
    </subcellularLocation>
</comment>
<evidence type="ECO:0000256" key="1">
    <source>
        <dbReference type="ARBA" id="ARBA00004477"/>
    </source>
</evidence>
<evidence type="ECO:0000256" key="6">
    <source>
        <dbReference type="ARBA" id="ARBA00023098"/>
    </source>
</evidence>
<feature type="transmembrane region" description="Helical" evidence="8">
    <location>
        <begin position="12"/>
        <end position="32"/>
    </location>
</feature>
<gene>
    <name evidence="9" type="ORF">LY90DRAFT_666912</name>
</gene>
<keyword evidence="3" id="KW-0378">Hydrolase</keyword>
<keyword evidence="2 8" id="KW-0812">Transmembrane</keyword>
<evidence type="ECO:0000313" key="10">
    <source>
        <dbReference type="Proteomes" id="UP000193920"/>
    </source>
</evidence>
<keyword evidence="5 8" id="KW-1133">Transmembrane helix</keyword>
<dbReference type="GO" id="GO:0008654">
    <property type="term" value="P:phospholipid biosynthetic process"/>
    <property type="evidence" value="ECO:0007669"/>
    <property type="project" value="TreeGrafter"/>
</dbReference>
<accession>A0A1Y2EMN5</accession>
<dbReference type="OrthoDB" id="5579088at2759"/>
<reference evidence="9 10" key="1">
    <citation type="submission" date="2016-08" db="EMBL/GenBank/DDBJ databases">
        <title>A Parts List for Fungal Cellulosomes Revealed by Comparative Genomics.</title>
        <authorList>
            <consortium name="DOE Joint Genome Institute"/>
            <person name="Haitjema C.H."/>
            <person name="Gilmore S.P."/>
            <person name="Henske J.K."/>
            <person name="Solomon K.V."/>
            <person name="De Groot R."/>
            <person name="Kuo A."/>
            <person name="Mondo S.J."/>
            <person name="Salamov A.A."/>
            <person name="Labutti K."/>
            <person name="Zhao Z."/>
            <person name="Chiniquy J."/>
            <person name="Barry K."/>
            <person name="Brewer H.M."/>
            <person name="Purvine S.O."/>
            <person name="Wright A.T."/>
            <person name="Boxma B."/>
            <person name="Van Alen T."/>
            <person name="Hackstein J.H."/>
            <person name="Baker S.E."/>
            <person name="Grigoriev I.V."/>
            <person name="O'Malley M.A."/>
        </authorList>
    </citation>
    <scope>NUCLEOTIDE SEQUENCE [LARGE SCALE GENOMIC DNA]</scope>
    <source>
        <strain evidence="9 10">G1</strain>
    </source>
</reference>
<organism evidence="9 10">
    <name type="scientific">Neocallimastix californiae</name>
    <dbReference type="NCBI Taxonomy" id="1754190"/>
    <lineage>
        <taxon>Eukaryota</taxon>
        <taxon>Fungi</taxon>
        <taxon>Fungi incertae sedis</taxon>
        <taxon>Chytridiomycota</taxon>
        <taxon>Chytridiomycota incertae sedis</taxon>
        <taxon>Neocallimastigomycetes</taxon>
        <taxon>Neocallimastigales</taxon>
        <taxon>Neocallimastigaceae</taxon>
        <taxon>Neocallimastix</taxon>
    </lineage>
</organism>
<dbReference type="PANTHER" id="PTHR23129">
    <property type="entry name" value="ACYL-COENZYME A DIPHOSPHATASE FITM2"/>
    <property type="match status" value="1"/>
</dbReference>
<dbReference type="STRING" id="1754190.A0A1Y2EMN5"/>
<dbReference type="GO" id="GO:0005789">
    <property type="term" value="C:endoplasmic reticulum membrane"/>
    <property type="evidence" value="ECO:0007669"/>
    <property type="project" value="UniProtKB-SubCell"/>
</dbReference>
<sequence>MGFNLPSLKPTYIITLYSTVVLIGSIIHKLYYEHQNENTFGTLTRKKSIVNQYFAKFAWAWTTIAISVFVVFSGKKKESIKRFIIRYVIATLYWFILCRWPGVFSIIQLRYGKCEIPSKSDESDEPSFISSTSFKCKRIHKGHWIGFDVSGHVFLLVHCSLFLLEEIWPIFQKQLKIALNENENNKSVKRQRAIKGACASIFSLSFVCLWFYVLWITTTHYHHFREKFFGLLFPTVYWFVFYQNIWKKYLQVEDKRSFKKIN</sequence>